<evidence type="ECO:0000313" key="11">
    <source>
        <dbReference type="EMBL" id="TQE97116.1"/>
    </source>
</evidence>
<dbReference type="EC" id="7.6.2.9" evidence="9"/>
<dbReference type="Gene3D" id="3.40.50.300">
    <property type="entry name" value="P-loop containing nucleotide triphosphate hydrolases"/>
    <property type="match status" value="1"/>
</dbReference>
<dbReference type="PANTHER" id="PTHR42781">
    <property type="entry name" value="SPERMIDINE/PUTRESCINE IMPORT ATP-BINDING PROTEIN POTA"/>
    <property type="match status" value="1"/>
</dbReference>
<dbReference type="InterPro" id="IPR027417">
    <property type="entry name" value="P-loop_NTPase"/>
</dbReference>
<dbReference type="CDD" id="cd03259">
    <property type="entry name" value="ABC_Carb_Solutes_like"/>
    <property type="match status" value="1"/>
</dbReference>
<evidence type="ECO:0000256" key="6">
    <source>
        <dbReference type="ARBA" id="ARBA00023004"/>
    </source>
</evidence>
<gene>
    <name evidence="11" type="ORF">FKZ61_03565</name>
</gene>
<keyword evidence="4" id="KW-0547">Nucleotide-binding</keyword>
<evidence type="ECO:0000256" key="7">
    <source>
        <dbReference type="ARBA" id="ARBA00023065"/>
    </source>
</evidence>
<dbReference type="GO" id="GO:0043190">
    <property type="term" value="C:ATP-binding cassette (ABC) transporter complex"/>
    <property type="evidence" value="ECO:0007669"/>
    <property type="project" value="InterPro"/>
</dbReference>
<keyword evidence="8" id="KW-0472">Membrane</keyword>
<dbReference type="InterPro" id="IPR008995">
    <property type="entry name" value="Mo/tungstate-bd_C_term_dom"/>
</dbReference>
<dbReference type="SUPFAM" id="SSF52540">
    <property type="entry name" value="P-loop containing nucleoside triphosphate hydrolases"/>
    <property type="match status" value="1"/>
</dbReference>
<evidence type="ECO:0000313" key="12">
    <source>
        <dbReference type="Proteomes" id="UP000317371"/>
    </source>
</evidence>
<proteinExistence type="predicted"/>
<keyword evidence="3" id="KW-0410">Iron transport</keyword>
<keyword evidence="6" id="KW-0408">Iron</keyword>
<dbReference type="InterPro" id="IPR015853">
    <property type="entry name" value="ABC_transpr_FbpC"/>
</dbReference>
<dbReference type="PROSITE" id="PS00211">
    <property type="entry name" value="ABC_TRANSPORTER_1"/>
    <property type="match status" value="1"/>
</dbReference>
<dbReference type="SMART" id="SM00382">
    <property type="entry name" value="AAA"/>
    <property type="match status" value="1"/>
</dbReference>
<dbReference type="GO" id="GO:0015408">
    <property type="term" value="F:ABC-type ferric iron transporter activity"/>
    <property type="evidence" value="ECO:0007669"/>
    <property type="project" value="InterPro"/>
</dbReference>
<dbReference type="InParanoid" id="A0A540VK74"/>
<dbReference type="AlphaFoldDB" id="A0A540VK74"/>
<sequence>MTDIAVRCENLSKSYQPPLAAVQDVNLTVHVGEIVALLGPSGCGKTTTLRLIAGFERPTQGRVLIGNRVVAGPGIFVPPEQRRVGMVFQNYALFPHLSVAENVAYGLKRGEDRERRVREVLALVGLRGMENRMPHALSGGQQQRVALARALAPRPQVLLLDEPFSGLDESLRDQVRGEVLQILRETQVTVVFVTHHQDEALYMGDRIAVMNEGRVEQIGPPETVFAAPASRFVAEFMGASFFLEGVVREGGLETELGFLAQPVDLPVGTRVEIAARPDDLTLTPDPDGPGRIVRMVYRGSSYLYDVHLSSGRLVRWEGPHTIRYAPGTAVRVALTPGHPLAYFPLREEPEGHRAEQAPMLMDR</sequence>
<protein>
    <recommendedName>
        <fullName evidence="9">ABC-type quaternary amine transporter</fullName>
        <ecNumber evidence="9">7.6.2.9</ecNumber>
    </recommendedName>
</protein>
<dbReference type="GO" id="GO:0016887">
    <property type="term" value="F:ATP hydrolysis activity"/>
    <property type="evidence" value="ECO:0007669"/>
    <property type="project" value="InterPro"/>
</dbReference>
<name>A0A540VK74_9CHLR</name>
<dbReference type="SUPFAM" id="SSF50331">
    <property type="entry name" value="MOP-like"/>
    <property type="match status" value="1"/>
</dbReference>
<evidence type="ECO:0000256" key="5">
    <source>
        <dbReference type="ARBA" id="ARBA00022840"/>
    </source>
</evidence>
<dbReference type="InterPro" id="IPR003593">
    <property type="entry name" value="AAA+_ATPase"/>
</dbReference>
<dbReference type="PROSITE" id="PS50893">
    <property type="entry name" value="ABC_TRANSPORTER_2"/>
    <property type="match status" value="1"/>
</dbReference>
<comment type="caution">
    <text evidence="11">The sequence shown here is derived from an EMBL/GenBank/DDBJ whole genome shotgun (WGS) entry which is preliminary data.</text>
</comment>
<reference evidence="11 12" key="1">
    <citation type="submission" date="2019-06" db="EMBL/GenBank/DDBJ databases">
        <title>Genome sequence of Litorilinea aerophila BAA-2444.</title>
        <authorList>
            <person name="Maclea K.S."/>
            <person name="Maurais E.G."/>
            <person name="Iannazzi L.C."/>
        </authorList>
    </citation>
    <scope>NUCLEOTIDE SEQUENCE [LARGE SCALE GENOMIC DNA]</scope>
    <source>
        <strain evidence="11 12">ATCC BAA-2444</strain>
    </source>
</reference>
<dbReference type="Pfam" id="PF08402">
    <property type="entry name" value="TOBE_2"/>
    <property type="match status" value="1"/>
</dbReference>
<keyword evidence="7" id="KW-0406">Ion transport</keyword>
<keyword evidence="1" id="KW-0813">Transport</keyword>
<accession>A0A540VK74</accession>
<evidence type="ECO:0000256" key="8">
    <source>
        <dbReference type="ARBA" id="ARBA00023136"/>
    </source>
</evidence>
<dbReference type="FunFam" id="3.40.50.300:FF:000425">
    <property type="entry name" value="Probable ABC transporter, ATP-binding subunit"/>
    <property type="match status" value="1"/>
</dbReference>
<dbReference type="OrthoDB" id="9778160at2"/>
<dbReference type="Pfam" id="PF00005">
    <property type="entry name" value="ABC_tran"/>
    <property type="match status" value="1"/>
</dbReference>
<keyword evidence="12" id="KW-1185">Reference proteome</keyword>
<keyword evidence="2" id="KW-1003">Cell membrane</keyword>
<dbReference type="InterPro" id="IPR003439">
    <property type="entry name" value="ABC_transporter-like_ATP-bd"/>
</dbReference>
<dbReference type="InterPro" id="IPR013611">
    <property type="entry name" value="Transp-assoc_OB_typ2"/>
</dbReference>
<dbReference type="InterPro" id="IPR017871">
    <property type="entry name" value="ABC_transporter-like_CS"/>
</dbReference>
<dbReference type="EMBL" id="VIGC01000004">
    <property type="protein sequence ID" value="TQE97116.1"/>
    <property type="molecule type" value="Genomic_DNA"/>
</dbReference>
<dbReference type="PANTHER" id="PTHR42781:SF4">
    <property type="entry name" value="SPERMIDINE_PUTRESCINE IMPORT ATP-BINDING PROTEIN POTA"/>
    <property type="match status" value="1"/>
</dbReference>
<keyword evidence="5 11" id="KW-0067">ATP-binding</keyword>
<feature type="domain" description="ABC transporter" evidence="10">
    <location>
        <begin position="6"/>
        <end position="237"/>
    </location>
</feature>
<dbReference type="Proteomes" id="UP000317371">
    <property type="component" value="Unassembled WGS sequence"/>
</dbReference>
<dbReference type="InterPro" id="IPR050093">
    <property type="entry name" value="ABC_SmlMolc_Importer"/>
</dbReference>
<evidence type="ECO:0000256" key="1">
    <source>
        <dbReference type="ARBA" id="ARBA00022448"/>
    </source>
</evidence>
<evidence type="ECO:0000256" key="3">
    <source>
        <dbReference type="ARBA" id="ARBA00022496"/>
    </source>
</evidence>
<dbReference type="GO" id="GO:0015418">
    <property type="term" value="F:ABC-type quaternary ammonium compound transporting activity"/>
    <property type="evidence" value="ECO:0007669"/>
    <property type="project" value="UniProtKB-EC"/>
</dbReference>
<dbReference type="GO" id="GO:0005524">
    <property type="term" value="F:ATP binding"/>
    <property type="evidence" value="ECO:0007669"/>
    <property type="project" value="UniProtKB-KW"/>
</dbReference>
<dbReference type="RefSeq" id="WP_141608712.1">
    <property type="nucleotide sequence ID" value="NZ_VIGC02000004.1"/>
</dbReference>
<evidence type="ECO:0000256" key="2">
    <source>
        <dbReference type="ARBA" id="ARBA00022475"/>
    </source>
</evidence>
<evidence type="ECO:0000256" key="4">
    <source>
        <dbReference type="ARBA" id="ARBA00022741"/>
    </source>
</evidence>
<evidence type="ECO:0000256" key="9">
    <source>
        <dbReference type="ARBA" id="ARBA00066388"/>
    </source>
</evidence>
<evidence type="ECO:0000259" key="10">
    <source>
        <dbReference type="PROSITE" id="PS50893"/>
    </source>
</evidence>
<organism evidence="11 12">
    <name type="scientific">Litorilinea aerophila</name>
    <dbReference type="NCBI Taxonomy" id="1204385"/>
    <lineage>
        <taxon>Bacteria</taxon>
        <taxon>Bacillati</taxon>
        <taxon>Chloroflexota</taxon>
        <taxon>Caldilineae</taxon>
        <taxon>Caldilineales</taxon>
        <taxon>Caldilineaceae</taxon>
        <taxon>Litorilinea</taxon>
    </lineage>
</organism>